<dbReference type="RefSeq" id="WP_069566851.1">
    <property type="nucleotide sequence ID" value="NZ_CP017157.1"/>
</dbReference>
<dbReference type="OrthoDB" id="1404170at2"/>
<gene>
    <name evidence="5" type="ORF">SL103_00735</name>
</gene>
<evidence type="ECO:0000313" key="5">
    <source>
        <dbReference type="EMBL" id="AOP44968.1"/>
    </source>
</evidence>
<dbReference type="InterPro" id="IPR023346">
    <property type="entry name" value="Lysozyme-like_dom_sf"/>
</dbReference>
<dbReference type="GO" id="GO:0016787">
    <property type="term" value="F:hydrolase activity"/>
    <property type="evidence" value="ECO:0007669"/>
    <property type="project" value="UniProtKB-KW"/>
</dbReference>
<dbReference type="Pfam" id="PF06737">
    <property type="entry name" value="Transglycosylas"/>
    <property type="match status" value="1"/>
</dbReference>
<evidence type="ECO:0000256" key="1">
    <source>
        <dbReference type="ARBA" id="ARBA00010830"/>
    </source>
</evidence>
<dbReference type="SUPFAM" id="SSF54106">
    <property type="entry name" value="LysM domain"/>
    <property type="match status" value="1"/>
</dbReference>
<keyword evidence="2" id="KW-0378">Hydrolase</keyword>
<feature type="chain" id="PRO_5009100828" evidence="3">
    <location>
        <begin position="33"/>
        <end position="183"/>
    </location>
</feature>
<dbReference type="InterPro" id="IPR036779">
    <property type="entry name" value="LysM_dom_sf"/>
</dbReference>
<evidence type="ECO:0000313" key="6">
    <source>
        <dbReference type="Proteomes" id="UP000094094"/>
    </source>
</evidence>
<dbReference type="InterPro" id="IPR018392">
    <property type="entry name" value="LysM"/>
</dbReference>
<dbReference type="EMBL" id="CP017157">
    <property type="protein sequence ID" value="AOP44968.1"/>
    <property type="molecule type" value="Genomic_DNA"/>
</dbReference>
<dbReference type="Proteomes" id="UP000094094">
    <property type="component" value="Chromosome"/>
</dbReference>
<dbReference type="Pfam" id="PF01476">
    <property type="entry name" value="LysM"/>
    <property type="match status" value="1"/>
</dbReference>
<dbReference type="SMART" id="SM00257">
    <property type="entry name" value="LysM"/>
    <property type="match status" value="1"/>
</dbReference>
<name>A0A1D7VEG6_9ACTN</name>
<dbReference type="KEGG" id="slc:SL103_00735"/>
<dbReference type="PROSITE" id="PS51782">
    <property type="entry name" value="LYSM"/>
    <property type="match status" value="1"/>
</dbReference>
<keyword evidence="6" id="KW-1185">Reference proteome</keyword>
<organism evidence="5 6">
    <name type="scientific">Streptomyces lydicus</name>
    <dbReference type="NCBI Taxonomy" id="47763"/>
    <lineage>
        <taxon>Bacteria</taxon>
        <taxon>Bacillati</taxon>
        <taxon>Actinomycetota</taxon>
        <taxon>Actinomycetes</taxon>
        <taxon>Kitasatosporales</taxon>
        <taxon>Streptomycetaceae</taxon>
        <taxon>Streptomyces</taxon>
    </lineage>
</organism>
<dbReference type="Gene3D" id="1.10.530.10">
    <property type="match status" value="1"/>
</dbReference>
<dbReference type="AlphaFoldDB" id="A0A1D7VEG6"/>
<proteinExistence type="inferred from homology"/>
<evidence type="ECO:0000256" key="3">
    <source>
        <dbReference type="SAM" id="SignalP"/>
    </source>
</evidence>
<evidence type="ECO:0000256" key="2">
    <source>
        <dbReference type="ARBA" id="ARBA00022801"/>
    </source>
</evidence>
<accession>A0A1D7VEG6</accession>
<evidence type="ECO:0000259" key="4">
    <source>
        <dbReference type="PROSITE" id="PS51782"/>
    </source>
</evidence>
<comment type="similarity">
    <text evidence="1">Belongs to the transglycosylase family. Rpf subfamily.</text>
</comment>
<dbReference type="Gene3D" id="3.10.350.10">
    <property type="entry name" value="LysM domain"/>
    <property type="match status" value="1"/>
</dbReference>
<protein>
    <submittedName>
        <fullName evidence="5">Transglycosylase</fullName>
    </submittedName>
</protein>
<dbReference type="SUPFAM" id="SSF53955">
    <property type="entry name" value="Lysozyme-like"/>
    <property type="match status" value="1"/>
</dbReference>
<dbReference type="InterPro" id="IPR010618">
    <property type="entry name" value="RPF"/>
</dbReference>
<feature type="domain" description="LysM" evidence="4">
    <location>
        <begin position="132"/>
        <end position="181"/>
    </location>
</feature>
<dbReference type="CDD" id="cd00118">
    <property type="entry name" value="LysM"/>
    <property type="match status" value="1"/>
</dbReference>
<reference evidence="5 6" key="1">
    <citation type="submission" date="2016-09" db="EMBL/GenBank/DDBJ databases">
        <title>Complete genome sequencing of Streptomyces lydicus 103 and metabolic pathways analysis of antibiotic biosynthesis.</title>
        <authorList>
            <person name="Jia N."/>
            <person name="Ding M.-Z."/>
            <person name="Gao F."/>
            <person name="Yuan Y.-J."/>
        </authorList>
    </citation>
    <scope>NUCLEOTIDE SEQUENCE [LARGE SCALE GENOMIC DNA]</scope>
    <source>
        <strain evidence="5 6">103</strain>
    </source>
</reference>
<dbReference type="CDD" id="cd13925">
    <property type="entry name" value="RPF"/>
    <property type="match status" value="1"/>
</dbReference>
<keyword evidence="3" id="KW-0732">Signal</keyword>
<sequence length="183" mass="19491">MPSPHAKRSVVTILSVLLAVLSVLGLAAPAVATGAPLGSPVPDWERIAACESNGRWHINSGNGYHGGLQIDPATWRAYGGGQYAPRADLASRDEQISVARRIVRDRGMSAWPNCSYTTGTRAVPQQAPPAAHSYVVRPGDCLSAIAERTGTPGGAKALYHLNKHRLPDGADRIYPGQRLRLRA</sequence>
<feature type="signal peptide" evidence="3">
    <location>
        <begin position="1"/>
        <end position="32"/>
    </location>
</feature>